<gene>
    <name evidence="3" type="ORF">JCM21531_996</name>
</gene>
<sequence>MNDVLFYEMKKGTSNKQIIFFPYLGGTVSSFHNLISKLDMDVSIWCANPPGHGNSKRDLVEDIDIVADMYFEELKNIMMPECTYFGHSLGGIVAYYVAHRTMNSKEHAGKLKSLILSACDAPNTMRHKKTSELRDDKLLELIVSYGAMPKEIIQEKSLIEFFLPIFRADYKILESAAAKEPIIPLDVSAFLLWGENDPEQPVNPLPKWLPYLRNGAEVFVIEKGEHLFINSHPAEVSECIRKILYGLQN</sequence>
<dbReference type="Gene3D" id="3.40.50.1820">
    <property type="entry name" value="alpha/beta hydrolase"/>
    <property type="match status" value="1"/>
</dbReference>
<dbReference type="GO" id="GO:0008610">
    <property type="term" value="P:lipid biosynthetic process"/>
    <property type="evidence" value="ECO:0007669"/>
    <property type="project" value="TreeGrafter"/>
</dbReference>
<evidence type="ECO:0000256" key="1">
    <source>
        <dbReference type="ARBA" id="ARBA00007169"/>
    </source>
</evidence>
<dbReference type="EMBL" id="BAVR01000008">
    <property type="protein sequence ID" value="GAE87611.1"/>
    <property type="molecule type" value="Genomic_DNA"/>
</dbReference>
<evidence type="ECO:0000313" key="4">
    <source>
        <dbReference type="Proteomes" id="UP000019109"/>
    </source>
</evidence>
<organism evidence="3 4">
    <name type="scientific">Acetivibrio straminisolvens JCM 21531</name>
    <dbReference type="NCBI Taxonomy" id="1294263"/>
    <lineage>
        <taxon>Bacteria</taxon>
        <taxon>Bacillati</taxon>
        <taxon>Bacillota</taxon>
        <taxon>Clostridia</taxon>
        <taxon>Eubacteriales</taxon>
        <taxon>Oscillospiraceae</taxon>
        <taxon>Acetivibrio</taxon>
    </lineage>
</organism>
<dbReference type="RefSeq" id="WP_038287431.1">
    <property type="nucleotide sequence ID" value="NZ_BAVR01000008.1"/>
</dbReference>
<reference evidence="3" key="1">
    <citation type="journal article" date="2014" name="Genome Announc.">
        <title>Draft Genome Sequence of Clostridium straminisolvens Strain JCM 21531T, Isolated from a Cellulose-Degrading Bacterial Community.</title>
        <authorList>
            <person name="Yuki M."/>
            <person name="Oshima K."/>
            <person name="Suda W."/>
            <person name="Sakamoto M."/>
            <person name="Kitamura K."/>
            <person name="Iida T."/>
            <person name="Hattori M."/>
            <person name="Ohkuma M."/>
        </authorList>
    </citation>
    <scope>NUCLEOTIDE SEQUENCE [LARGE SCALE GENOMIC DNA]</scope>
    <source>
        <strain evidence="3">JCM 21531</strain>
    </source>
</reference>
<dbReference type="InterPro" id="IPR029058">
    <property type="entry name" value="AB_hydrolase_fold"/>
</dbReference>
<comment type="similarity">
    <text evidence="1">Belongs to the thioesterase family.</text>
</comment>
<dbReference type="SUPFAM" id="SSF53474">
    <property type="entry name" value="alpha/beta-Hydrolases"/>
    <property type="match status" value="1"/>
</dbReference>
<feature type="domain" description="Thioesterase" evidence="2">
    <location>
        <begin position="17"/>
        <end position="243"/>
    </location>
</feature>
<keyword evidence="4" id="KW-1185">Reference proteome</keyword>
<dbReference type="PANTHER" id="PTHR11487">
    <property type="entry name" value="THIOESTERASE"/>
    <property type="match status" value="1"/>
</dbReference>
<dbReference type="OrthoDB" id="2213423at2"/>
<dbReference type="Proteomes" id="UP000019109">
    <property type="component" value="Unassembled WGS sequence"/>
</dbReference>
<accession>W4V334</accession>
<comment type="caution">
    <text evidence="3">The sequence shown here is derived from an EMBL/GenBank/DDBJ whole genome shotgun (WGS) entry which is preliminary data.</text>
</comment>
<dbReference type="AlphaFoldDB" id="W4V334"/>
<dbReference type="InterPro" id="IPR012223">
    <property type="entry name" value="TEII"/>
</dbReference>
<name>W4V334_9FIRM</name>
<evidence type="ECO:0000313" key="3">
    <source>
        <dbReference type="EMBL" id="GAE87611.1"/>
    </source>
</evidence>
<protein>
    <submittedName>
        <fullName evidence="3">Thioesterase</fullName>
    </submittedName>
</protein>
<dbReference type="InterPro" id="IPR001031">
    <property type="entry name" value="Thioesterase"/>
</dbReference>
<evidence type="ECO:0000259" key="2">
    <source>
        <dbReference type="Pfam" id="PF00975"/>
    </source>
</evidence>
<dbReference type="Pfam" id="PF00975">
    <property type="entry name" value="Thioesterase"/>
    <property type="match status" value="1"/>
</dbReference>
<dbReference type="PANTHER" id="PTHR11487:SF0">
    <property type="entry name" value="S-ACYL FATTY ACID SYNTHASE THIOESTERASE, MEDIUM CHAIN"/>
    <property type="match status" value="1"/>
</dbReference>
<dbReference type="STRING" id="1294263.JCM21531_996"/>
<proteinExistence type="inferred from homology"/>